<feature type="transmembrane region" description="Helical" evidence="2">
    <location>
        <begin position="20"/>
        <end position="53"/>
    </location>
</feature>
<feature type="region of interest" description="Disordered" evidence="1">
    <location>
        <begin position="98"/>
        <end position="165"/>
    </location>
</feature>
<dbReference type="InterPro" id="IPR005543">
    <property type="entry name" value="PASTA_dom"/>
</dbReference>
<feature type="domain" description="PASTA" evidence="3">
    <location>
        <begin position="154"/>
        <end position="222"/>
    </location>
</feature>
<dbReference type="EMBL" id="BAAAOB010000002">
    <property type="protein sequence ID" value="GAA1791933.1"/>
    <property type="molecule type" value="Genomic_DNA"/>
</dbReference>
<name>A0ABN2LKL2_9MICO</name>
<comment type="caution">
    <text evidence="4">The sequence shown here is derived from an EMBL/GenBank/DDBJ whole genome shotgun (WGS) entry which is preliminary data.</text>
</comment>
<keyword evidence="2" id="KW-0812">Transmembrane</keyword>
<reference evidence="4 5" key="1">
    <citation type="journal article" date="2019" name="Int. J. Syst. Evol. Microbiol.">
        <title>The Global Catalogue of Microorganisms (GCM) 10K type strain sequencing project: providing services to taxonomists for standard genome sequencing and annotation.</title>
        <authorList>
            <consortium name="The Broad Institute Genomics Platform"/>
            <consortium name="The Broad Institute Genome Sequencing Center for Infectious Disease"/>
            <person name="Wu L."/>
            <person name="Ma J."/>
        </authorList>
    </citation>
    <scope>NUCLEOTIDE SEQUENCE [LARGE SCALE GENOMIC DNA]</scope>
    <source>
        <strain evidence="4 5">JCM 14736</strain>
    </source>
</reference>
<dbReference type="RefSeq" id="WP_344032087.1">
    <property type="nucleotide sequence ID" value="NZ_BAAAOB010000002.1"/>
</dbReference>
<keyword evidence="5" id="KW-1185">Reference proteome</keyword>
<dbReference type="Gene3D" id="3.30.10.20">
    <property type="match status" value="1"/>
</dbReference>
<feature type="compositionally biased region" description="Basic and acidic residues" evidence="1">
    <location>
        <begin position="127"/>
        <end position="157"/>
    </location>
</feature>
<keyword evidence="2" id="KW-0472">Membrane</keyword>
<dbReference type="Pfam" id="PF03793">
    <property type="entry name" value="PASTA"/>
    <property type="match status" value="1"/>
</dbReference>
<dbReference type="SMART" id="SM00740">
    <property type="entry name" value="PASTA"/>
    <property type="match status" value="1"/>
</dbReference>
<evidence type="ECO:0000313" key="5">
    <source>
        <dbReference type="Proteomes" id="UP001500851"/>
    </source>
</evidence>
<evidence type="ECO:0000259" key="3">
    <source>
        <dbReference type="PROSITE" id="PS51178"/>
    </source>
</evidence>
<evidence type="ECO:0000313" key="4">
    <source>
        <dbReference type="EMBL" id="GAA1791933.1"/>
    </source>
</evidence>
<feature type="transmembrane region" description="Helical" evidence="2">
    <location>
        <begin position="65"/>
        <end position="91"/>
    </location>
</feature>
<evidence type="ECO:0000256" key="1">
    <source>
        <dbReference type="SAM" id="MobiDB-lite"/>
    </source>
</evidence>
<evidence type="ECO:0000256" key="2">
    <source>
        <dbReference type="SAM" id="Phobius"/>
    </source>
</evidence>
<feature type="compositionally biased region" description="Low complexity" evidence="1">
    <location>
        <begin position="102"/>
        <end position="126"/>
    </location>
</feature>
<organism evidence="4 5">
    <name type="scientific">Leucobacter iarius</name>
    <dbReference type="NCBI Taxonomy" id="333963"/>
    <lineage>
        <taxon>Bacteria</taxon>
        <taxon>Bacillati</taxon>
        <taxon>Actinomycetota</taxon>
        <taxon>Actinomycetes</taxon>
        <taxon>Micrococcales</taxon>
        <taxon>Microbacteriaceae</taxon>
        <taxon>Leucobacter</taxon>
    </lineage>
</organism>
<keyword evidence="2" id="KW-1133">Transmembrane helix</keyword>
<gene>
    <name evidence="4" type="ORF">GCM10009768_21120</name>
</gene>
<dbReference type="PROSITE" id="PS51178">
    <property type="entry name" value="PASTA"/>
    <property type="match status" value="1"/>
</dbReference>
<sequence length="239" mass="24149">MTAAQPDPTPTRRAPISGIAALLVGIAAFVFCWVPFLGLGLGAGSIVLGILSVRGGRARGAGIGGLAFGAVAAIPAVVMTIMFIAAFVIALPAGTGTGTGASGTAAPPGATASPAPSATSTPSPRTGAEEKAQYEARVKERQEAERAAREEDARKNGVELPDLSGLDGKTAQWRLEDLGLTVRFDGKSGTVLAPVNWTVIGSSPGAGKRAKLGSTVVLRMEKTAEMAPASPRPQTPVPE</sequence>
<proteinExistence type="predicted"/>
<accession>A0ABN2LKL2</accession>
<dbReference type="Proteomes" id="UP001500851">
    <property type="component" value="Unassembled WGS sequence"/>
</dbReference>
<dbReference type="CDD" id="cd06577">
    <property type="entry name" value="PASTA_pknB"/>
    <property type="match status" value="1"/>
</dbReference>
<protein>
    <recommendedName>
        <fullName evidence="3">PASTA domain-containing protein</fullName>
    </recommendedName>
</protein>